<comment type="caution">
    <text evidence="8">The sequence shown here is derived from an EMBL/GenBank/DDBJ whole genome shotgun (WGS) entry which is preliminary data.</text>
</comment>
<feature type="transmembrane region" description="Helical" evidence="6">
    <location>
        <begin position="44"/>
        <end position="63"/>
    </location>
</feature>
<dbReference type="PROSITE" id="PS50850">
    <property type="entry name" value="MFS"/>
    <property type="match status" value="1"/>
</dbReference>
<keyword evidence="4 6" id="KW-1133">Transmembrane helix</keyword>
<evidence type="ECO:0000256" key="1">
    <source>
        <dbReference type="ARBA" id="ARBA00004127"/>
    </source>
</evidence>
<dbReference type="SUPFAM" id="SSF103473">
    <property type="entry name" value="MFS general substrate transporter"/>
    <property type="match status" value="1"/>
</dbReference>
<evidence type="ECO:0000313" key="9">
    <source>
        <dbReference type="Proteomes" id="UP001501337"/>
    </source>
</evidence>
<dbReference type="InterPro" id="IPR020846">
    <property type="entry name" value="MFS_dom"/>
</dbReference>
<feature type="transmembrane region" description="Helical" evidence="6">
    <location>
        <begin position="301"/>
        <end position="319"/>
    </location>
</feature>
<evidence type="ECO:0000313" key="8">
    <source>
        <dbReference type="EMBL" id="GAA3950319.1"/>
    </source>
</evidence>
<dbReference type="InterPro" id="IPR050495">
    <property type="entry name" value="ATG22/LtaA_families"/>
</dbReference>
<feature type="domain" description="Major facilitator superfamily (MFS) profile" evidence="7">
    <location>
        <begin position="7"/>
        <end position="420"/>
    </location>
</feature>
<feature type="transmembrane region" description="Helical" evidence="6">
    <location>
        <begin position="100"/>
        <end position="124"/>
    </location>
</feature>
<organism evidence="8 9">
    <name type="scientific">Allohahella marinimesophila</name>
    <dbReference type="NCBI Taxonomy" id="1054972"/>
    <lineage>
        <taxon>Bacteria</taxon>
        <taxon>Pseudomonadati</taxon>
        <taxon>Pseudomonadota</taxon>
        <taxon>Gammaproteobacteria</taxon>
        <taxon>Oceanospirillales</taxon>
        <taxon>Hahellaceae</taxon>
        <taxon>Allohahella</taxon>
    </lineage>
</organism>
<sequence length="426" mass="46777">MYDWANSVYSLIIATAIFPVYYVSMTADITSLETIFGAVDPAAVYSFSLTLAFLIVALGSPVLSAIADRSSKRHYFLMAFCSLGSAACVGLFWFDESTTVWLAVVLSVFASIGFWGSIVFYNAYLPEIAEEKLRDELSARGFAMGYFGSSLLLVVCLAMILGYEIFGFENAAFPTRLSFLLVGIWWFGFAMTCIYFLPKQKKPVVHEGEVSAQQQLTAMKILQRVAAQVRRSKDLRFYLLAYFFFSTGVQTIFYVANLYGANELELPAGKLIATILVIQIIAIVGALSFSRLSARLGNLRAMQTALAMWALLCGLAFLMDKSQAWVEYYFYALGAAVGLVMGGIQSLARSTYSKLLPPDADNTTFYSFYDVLEKIGIVLGTLLVGVTLQMTGSMKPAILMLGGMFILSLLALIPVREPSAAHQHSA</sequence>
<keyword evidence="9" id="KW-1185">Reference proteome</keyword>
<feature type="transmembrane region" description="Helical" evidence="6">
    <location>
        <begin position="371"/>
        <end position="391"/>
    </location>
</feature>
<evidence type="ECO:0000256" key="2">
    <source>
        <dbReference type="ARBA" id="ARBA00022448"/>
    </source>
</evidence>
<dbReference type="Proteomes" id="UP001501337">
    <property type="component" value="Unassembled WGS sequence"/>
</dbReference>
<dbReference type="PANTHER" id="PTHR23519">
    <property type="entry name" value="AUTOPHAGY-RELATED PROTEIN 22"/>
    <property type="match status" value="1"/>
</dbReference>
<accession>A0ABP7NN97</accession>
<feature type="transmembrane region" description="Helical" evidence="6">
    <location>
        <begin position="237"/>
        <end position="259"/>
    </location>
</feature>
<evidence type="ECO:0000256" key="6">
    <source>
        <dbReference type="SAM" id="Phobius"/>
    </source>
</evidence>
<evidence type="ECO:0000256" key="3">
    <source>
        <dbReference type="ARBA" id="ARBA00022692"/>
    </source>
</evidence>
<evidence type="ECO:0000256" key="5">
    <source>
        <dbReference type="ARBA" id="ARBA00023136"/>
    </source>
</evidence>
<feature type="transmembrane region" description="Helical" evidence="6">
    <location>
        <begin position="178"/>
        <end position="197"/>
    </location>
</feature>
<feature type="transmembrane region" description="Helical" evidence="6">
    <location>
        <begin position="271"/>
        <end position="289"/>
    </location>
</feature>
<protein>
    <submittedName>
        <fullName evidence="8">MFS transporter</fullName>
    </submittedName>
</protein>
<keyword evidence="3 6" id="KW-0812">Transmembrane</keyword>
<dbReference type="EMBL" id="BAABBO010000001">
    <property type="protein sequence ID" value="GAA3950319.1"/>
    <property type="molecule type" value="Genomic_DNA"/>
</dbReference>
<keyword evidence="2" id="KW-0813">Transport</keyword>
<dbReference type="InterPro" id="IPR036259">
    <property type="entry name" value="MFS_trans_sf"/>
</dbReference>
<keyword evidence="5 6" id="KW-0472">Membrane</keyword>
<feature type="transmembrane region" description="Helical" evidence="6">
    <location>
        <begin position="7"/>
        <end position="24"/>
    </location>
</feature>
<dbReference type="PANTHER" id="PTHR23519:SF1">
    <property type="entry name" value="AUTOPHAGY-RELATED PROTEIN 22"/>
    <property type="match status" value="1"/>
</dbReference>
<proteinExistence type="predicted"/>
<feature type="transmembrane region" description="Helical" evidence="6">
    <location>
        <begin position="145"/>
        <end position="166"/>
    </location>
</feature>
<feature type="transmembrane region" description="Helical" evidence="6">
    <location>
        <begin position="75"/>
        <end position="94"/>
    </location>
</feature>
<gene>
    <name evidence="8" type="ORF">GCM10022278_06770</name>
</gene>
<evidence type="ECO:0000256" key="4">
    <source>
        <dbReference type="ARBA" id="ARBA00022989"/>
    </source>
</evidence>
<feature type="transmembrane region" description="Helical" evidence="6">
    <location>
        <begin position="397"/>
        <end position="415"/>
    </location>
</feature>
<dbReference type="Pfam" id="PF11700">
    <property type="entry name" value="ATG22"/>
    <property type="match status" value="1"/>
</dbReference>
<reference evidence="9" key="1">
    <citation type="journal article" date="2019" name="Int. J. Syst. Evol. Microbiol.">
        <title>The Global Catalogue of Microorganisms (GCM) 10K type strain sequencing project: providing services to taxonomists for standard genome sequencing and annotation.</title>
        <authorList>
            <consortium name="The Broad Institute Genomics Platform"/>
            <consortium name="The Broad Institute Genome Sequencing Center for Infectious Disease"/>
            <person name="Wu L."/>
            <person name="Ma J."/>
        </authorList>
    </citation>
    <scope>NUCLEOTIDE SEQUENCE [LARGE SCALE GENOMIC DNA]</scope>
    <source>
        <strain evidence="9">JCM 17555</strain>
    </source>
</reference>
<feature type="transmembrane region" description="Helical" evidence="6">
    <location>
        <begin position="325"/>
        <end position="344"/>
    </location>
</feature>
<comment type="subcellular location">
    <subcellularLocation>
        <location evidence="1">Endomembrane system</location>
        <topology evidence="1">Multi-pass membrane protein</topology>
    </subcellularLocation>
</comment>
<name>A0ABP7NN97_9GAMM</name>
<dbReference type="Gene3D" id="1.20.1250.20">
    <property type="entry name" value="MFS general substrate transporter like domains"/>
    <property type="match status" value="1"/>
</dbReference>
<dbReference type="InterPro" id="IPR024671">
    <property type="entry name" value="Atg22-like"/>
</dbReference>
<evidence type="ECO:0000259" key="7">
    <source>
        <dbReference type="PROSITE" id="PS50850"/>
    </source>
</evidence>